<dbReference type="EMBL" id="JANIIK010000046">
    <property type="protein sequence ID" value="KAJ3601968.1"/>
    <property type="molecule type" value="Genomic_DNA"/>
</dbReference>
<evidence type="ECO:0000313" key="1">
    <source>
        <dbReference type="EMBL" id="KAJ3601968.1"/>
    </source>
</evidence>
<dbReference type="Proteomes" id="UP001148018">
    <property type="component" value="Unassembled WGS sequence"/>
</dbReference>
<evidence type="ECO:0000313" key="2">
    <source>
        <dbReference type="Proteomes" id="UP001148018"/>
    </source>
</evidence>
<sequence>METLRPFPAWQAPSCTEQSGIWFLLVPAPLRSWACAPFAGGYDGDHLWREETQTWVSPSRRAPSFFFLSPREAHPAVPGGVDERGDGLCFGGGLCLPV</sequence>
<gene>
    <name evidence="1" type="ORF">NHX12_029729</name>
</gene>
<accession>A0A9Q0EAE9</accession>
<dbReference type="AlphaFoldDB" id="A0A9Q0EAE9"/>
<keyword evidence="2" id="KW-1185">Reference proteome</keyword>
<proteinExistence type="predicted"/>
<name>A0A9Q0EAE9_9TELE</name>
<comment type="caution">
    <text evidence="1">The sequence shown here is derived from an EMBL/GenBank/DDBJ whole genome shotgun (WGS) entry which is preliminary data.</text>
</comment>
<reference evidence="1" key="1">
    <citation type="submission" date="2022-07" db="EMBL/GenBank/DDBJ databases">
        <title>Chromosome-level genome of Muraenolepis orangiensis.</title>
        <authorList>
            <person name="Kim J."/>
        </authorList>
    </citation>
    <scope>NUCLEOTIDE SEQUENCE</scope>
    <source>
        <strain evidence="1">KU_S4_2022</strain>
        <tissue evidence="1">Muscle</tissue>
    </source>
</reference>
<organism evidence="1 2">
    <name type="scientific">Muraenolepis orangiensis</name>
    <name type="common">Patagonian moray cod</name>
    <dbReference type="NCBI Taxonomy" id="630683"/>
    <lineage>
        <taxon>Eukaryota</taxon>
        <taxon>Metazoa</taxon>
        <taxon>Chordata</taxon>
        <taxon>Craniata</taxon>
        <taxon>Vertebrata</taxon>
        <taxon>Euteleostomi</taxon>
        <taxon>Actinopterygii</taxon>
        <taxon>Neopterygii</taxon>
        <taxon>Teleostei</taxon>
        <taxon>Neoteleostei</taxon>
        <taxon>Acanthomorphata</taxon>
        <taxon>Zeiogadaria</taxon>
        <taxon>Gadariae</taxon>
        <taxon>Gadiformes</taxon>
        <taxon>Muraenolepidoidei</taxon>
        <taxon>Muraenolepididae</taxon>
        <taxon>Muraenolepis</taxon>
    </lineage>
</organism>
<protein>
    <submittedName>
        <fullName evidence="1">Uncharacterized protein</fullName>
    </submittedName>
</protein>